<dbReference type="PANTHER" id="PTHR40393">
    <property type="entry name" value="LYSINE BIOSYNTHESIS PROTEIN-RELATED-RELATED"/>
    <property type="match status" value="1"/>
</dbReference>
<dbReference type="RefSeq" id="WP_033359310.1">
    <property type="nucleotide sequence ID" value="NZ_CP073767.1"/>
</dbReference>
<dbReference type="Proteomes" id="UP001058003">
    <property type="component" value="Chromosome"/>
</dbReference>
<evidence type="ECO:0000313" key="1">
    <source>
        <dbReference type="EMBL" id="UWZ57529.1"/>
    </source>
</evidence>
<keyword evidence="2" id="KW-1185">Reference proteome</keyword>
<protein>
    <submittedName>
        <fullName evidence="1">Lysine biosynthesis protein LysW</fullName>
    </submittedName>
</protein>
<dbReference type="OrthoDB" id="2628219at2"/>
<dbReference type="PANTHER" id="PTHR40393:SF1">
    <property type="entry name" value="LYSINE BIOSYNTHESIS PROTEIN-RELATED"/>
    <property type="match status" value="1"/>
</dbReference>
<evidence type="ECO:0000313" key="2">
    <source>
        <dbReference type="Proteomes" id="UP001058003"/>
    </source>
</evidence>
<dbReference type="InterPro" id="IPR005906">
    <property type="entry name" value="LysW"/>
</dbReference>
<gene>
    <name evidence="1" type="ORF">Daura_16040</name>
</gene>
<name>A0A9Q9IQG0_9ACTN</name>
<dbReference type="Pfam" id="PF21344">
    <property type="entry name" value="Zn_ribbon_LysW"/>
    <property type="match status" value="1"/>
</dbReference>
<dbReference type="EMBL" id="CP073767">
    <property type="protein sequence ID" value="UWZ57529.1"/>
    <property type="molecule type" value="Genomic_DNA"/>
</dbReference>
<dbReference type="KEGG" id="daur:Daura_16040"/>
<dbReference type="AlphaFoldDB" id="A0A9Q9IQG0"/>
<organism evidence="1 2">
    <name type="scientific">Dactylosporangium aurantiacum</name>
    <dbReference type="NCBI Taxonomy" id="35754"/>
    <lineage>
        <taxon>Bacteria</taxon>
        <taxon>Bacillati</taxon>
        <taxon>Actinomycetota</taxon>
        <taxon>Actinomycetes</taxon>
        <taxon>Micromonosporales</taxon>
        <taxon>Micromonosporaceae</taxon>
        <taxon>Dactylosporangium</taxon>
    </lineage>
</organism>
<reference evidence="1" key="1">
    <citation type="submission" date="2021-04" db="EMBL/GenBank/DDBJ databases">
        <title>Dactylosporangium aurantiacum NRRL B-8018 full assembly.</title>
        <authorList>
            <person name="Hartkoorn R.C."/>
            <person name="Beaudoing E."/>
            <person name="Hot D."/>
        </authorList>
    </citation>
    <scope>NUCLEOTIDE SEQUENCE</scope>
    <source>
        <strain evidence="1">NRRL B-8018</strain>
    </source>
</reference>
<dbReference type="Gene3D" id="2.20.28.160">
    <property type="match status" value="1"/>
</dbReference>
<proteinExistence type="predicted"/>
<accession>A0A9Q9IQG0</accession>
<sequence length="59" mass="6141">MSVALSVQCPECAGAVPVSDELMVAEIVICQHCSSELEVVATGPVVLALAPEVEEDWGE</sequence>